<feature type="compositionally biased region" description="Low complexity" evidence="1">
    <location>
        <begin position="1"/>
        <end position="18"/>
    </location>
</feature>
<protein>
    <submittedName>
        <fullName evidence="2">Wssv129</fullName>
    </submittedName>
</protein>
<name>A0A3G5BHZ1_9VIRU</name>
<organism evidence="2">
    <name type="scientific">White spot syndrome virus</name>
    <dbReference type="NCBI Taxonomy" id="342409"/>
    <lineage>
        <taxon>Viruses</taxon>
        <taxon>Viruses incertae sedis</taxon>
        <taxon>Naldaviricetes</taxon>
        <taxon>Nimaviridae</taxon>
        <taxon>Whispovirus</taxon>
    </lineage>
</organism>
<proteinExistence type="predicted"/>
<dbReference type="EMBL" id="MH883318">
    <property type="protein sequence ID" value="AYV99290.1"/>
    <property type="molecule type" value="Genomic_DNA"/>
</dbReference>
<accession>A0A3G5BHZ1</accession>
<feature type="region of interest" description="Disordered" evidence="1">
    <location>
        <begin position="48"/>
        <end position="84"/>
    </location>
</feature>
<sequence length="159" mass="16422">MARGAAAAAATRAAIAAAPEPPARSGIKASPLVLRARPAGIYDLSPLLVTSPRLGPQPGGNEGTNRSEGEKGKREGETAGKRGSRTTLFRLTLKKILVAAFPERAGGGCTVAYPRSRPYCVPGGNVGTQGGGRSFREGTGPLLAIRCVDGICRENYCVF</sequence>
<feature type="region of interest" description="Disordered" evidence="1">
    <location>
        <begin position="1"/>
        <end position="29"/>
    </location>
</feature>
<evidence type="ECO:0000256" key="1">
    <source>
        <dbReference type="SAM" id="MobiDB-lite"/>
    </source>
</evidence>
<reference evidence="2" key="1">
    <citation type="submission" date="2018-09" db="EMBL/GenBank/DDBJ databases">
        <authorList>
            <person name="Katneni V.K."/>
            <person name="Shashi Shekhar M."/>
            <person name="Karthic K."/>
            <person name="Jangam A.K."/>
            <person name="Vijayan K.K."/>
        </authorList>
    </citation>
    <scope>NUCLEOTIDE SEQUENCE</scope>
    <source>
        <strain evidence="2">WSSV_CIBA_002</strain>
    </source>
</reference>
<feature type="compositionally biased region" description="Basic and acidic residues" evidence="1">
    <location>
        <begin position="65"/>
        <end position="80"/>
    </location>
</feature>
<evidence type="ECO:0000313" key="2">
    <source>
        <dbReference type="EMBL" id="AYV99290.1"/>
    </source>
</evidence>